<gene>
    <name evidence="1" type="ORF">LWI28_003021</name>
</gene>
<accession>A0AAD5JI23</accession>
<evidence type="ECO:0000313" key="1">
    <source>
        <dbReference type="EMBL" id="KAI9200120.1"/>
    </source>
</evidence>
<evidence type="ECO:0000313" key="2">
    <source>
        <dbReference type="Proteomes" id="UP001064489"/>
    </source>
</evidence>
<reference evidence="1" key="1">
    <citation type="journal article" date="2022" name="Plant J.">
        <title>Strategies of tolerance reflected in two North American maple genomes.</title>
        <authorList>
            <person name="McEvoy S.L."/>
            <person name="Sezen U.U."/>
            <person name="Trouern-Trend A."/>
            <person name="McMahon S.M."/>
            <person name="Schaberg P.G."/>
            <person name="Yang J."/>
            <person name="Wegrzyn J.L."/>
            <person name="Swenson N.G."/>
        </authorList>
    </citation>
    <scope>NUCLEOTIDE SEQUENCE</scope>
    <source>
        <strain evidence="1">91603</strain>
    </source>
</reference>
<sequence length="101" mass="11647">MFDRWPLEMLRLSSAGEKEVATRDIVVLKFYDEEMLNFRAGFVKCGFYDWEIGNLSPHKRQCEAIVRLPPHAFEADFLYNSIGAVTSIRICDQGGPPRCEF</sequence>
<dbReference type="Proteomes" id="UP001064489">
    <property type="component" value="Chromosome 9"/>
</dbReference>
<reference evidence="1" key="2">
    <citation type="submission" date="2023-02" db="EMBL/GenBank/DDBJ databases">
        <authorList>
            <person name="Swenson N.G."/>
            <person name="Wegrzyn J.L."/>
            <person name="Mcevoy S.L."/>
        </authorList>
    </citation>
    <scope>NUCLEOTIDE SEQUENCE</scope>
    <source>
        <strain evidence="1">91603</strain>
        <tissue evidence="1">Leaf</tissue>
    </source>
</reference>
<name>A0AAD5JI23_ACENE</name>
<keyword evidence="2" id="KW-1185">Reference proteome</keyword>
<dbReference type="AlphaFoldDB" id="A0AAD5JI23"/>
<organism evidence="1 2">
    <name type="scientific">Acer negundo</name>
    <name type="common">Box elder</name>
    <dbReference type="NCBI Taxonomy" id="4023"/>
    <lineage>
        <taxon>Eukaryota</taxon>
        <taxon>Viridiplantae</taxon>
        <taxon>Streptophyta</taxon>
        <taxon>Embryophyta</taxon>
        <taxon>Tracheophyta</taxon>
        <taxon>Spermatophyta</taxon>
        <taxon>Magnoliopsida</taxon>
        <taxon>eudicotyledons</taxon>
        <taxon>Gunneridae</taxon>
        <taxon>Pentapetalae</taxon>
        <taxon>rosids</taxon>
        <taxon>malvids</taxon>
        <taxon>Sapindales</taxon>
        <taxon>Sapindaceae</taxon>
        <taxon>Hippocastanoideae</taxon>
        <taxon>Acereae</taxon>
        <taxon>Acer</taxon>
    </lineage>
</organism>
<protein>
    <submittedName>
        <fullName evidence="1">Uncharacterized protein</fullName>
    </submittedName>
</protein>
<proteinExistence type="predicted"/>
<comment type="caution">
    <text evidence="1">The sequence shown here is derived from an EMBL/GenBank/DDBJ whole genome shotgun (WGS) entry which is preliminary data.</text>
</comment>
<dbReference type="EMBL" id="JAJSOW010000001">
    <property type="protein sequence ID" value="KAI9200120.1"/>
    <property type="molecule type" value="Genomic_DNA"/>
</dbReference>